<evidence type="ECO:0000256" key="5">
    <source>
        <dbReference type="PROSITE-ProRule" id="PRU01248"/>
    </source>
</evidence>
<dbReference type="GO" id="GO:0003677">
    <property type="term" value="F:DNA binding"/>
    <property type="evidence" value="ECO:0007669"/>
    <property type="project" value="UniProtKB-UniRule"/>
</dbReference>
<proteinExistence type="inferred from homology"/>
<feature type="domain" description="Core-binding (CB)" evidence="7">
    <location>
        <begin position="105"/>
        <end position="187"/>
    </location>
</feature>
<feature type="domain" description="Tyr recombinase" evidence="6">
    <location>
        <begin position="209"/>
        <end position="401"/>
    </location>
</feature>
<dbReference type="AlphaFoldDB" id="A0A1M4XZM6"/>
<dbReference type="PANTHER" id="PTHR30349:SF41">
    <property type="entry name" value="INTEGRASE_RECOMBINASE PROTEIN MJ0367-RELATED"/>
    <property type="match status" value="1"/>
</dbReference>
<keyword evidence="2" id="KW-0229">DNA integration</keyword>
<dbReference type="InterPro" id="IPR044068">
    <property type="entry name" value="CB"/>
</dbReference>
<keyword evidence="9" id="KW-1185">Reference proteome</keyword>
<keyword evidence="3 5" id="KW-0238">DNA-binding</keyword>
<dbReference type="PANTHER" id="PTHR30349">
    <property type="entry name" value="PHAGE INTEGRASE-RELATED"/>
    <property type="match status" value="1"/>
</dbReference>
<dbReference type="PROSITE" id="PS51898">
    <property type="entry name" value="TYR_RECOMBINASE"/>
    <property type="match status" value="1"/>
</dbReference>
<dbReference type="GO" id="GO:0015074">
    <property type="term" value="P:DNA integration"/>
    <property type="evidence" value="ECO:0007669"/>
    <property type="project" value="UniProtKB-KW"/>
</dbReference>
<evidence type="ECO:0000256" key="1">
    <source>
        <dbReference type="ARBA" id="ARBA00008857"/>
    </source>
</evidence>
<dbReference type="SUPFAM" id="SSF56349">
    <property type="entry name" value="DNA breaking-rejoining enzymes"/>
    <property type="match status" value="1"/>
</dbReference>
<evidence type="ECO:0000256" key="4">
    <source>
        <dbReference type="ARBA" id="ARBA00023172"/>
    </source>
</evidence>
<gene>
    <name evidence="8" type="ORF">SAMN02745781_01227</name>
</gene>
<dbReference type="RefSeq" id="WP_072956861.1">
    <property type="nucleotide sequence ID" value="NZ_FQUH01000004.1"/>
</dbReference>
<dbReference type="InterPro" id="IPR011010">
    <property type="entry name" value="DNA_brk_join_enz"/>
</dbReference>
<dbReference type="Gene3D" id="1.10.150.130">
    <property type="match status" value="1"/>
</dbReference>
<dbReference type="InterPro" id="IPR010998">
    <property type="entry name" value="Integrase_recombinase_N"/>
</dbReference>
<evidence type="ECO:0000313" key="9">
    <source>
        <dbReference type="Proteomes" id="UP000184159"/>
    </source>
</evidence>
<dbReference type="Pfam" id="PF00589">
    <property type="entry name" value="Phage_integrase"/>
    <property type="match status" value="1"/>
</dbReference>
<dbReference type="PROSITE" id="PS51900">
    <property type="entry name" value="CB"/>
    <property type="match status" value="1"/>
</dbReference>
<reference evidence="9" key="1">
    <citation type="submission" date="2016-11" db="EMBL/GenBank/DDBJ databases">
        <authorList>
            <person name="Varghese N."/>
            <person name="Submissions S."/>
        </authorList>
    </citation>
    <scope>NUCLEOTIDE SEQUENCE [LARGE SCALE GENOMIC DNA]</scope>
    <source>
        <strain evidence="9">DSM 21264</strain>
    </source>
</reference>
<evidence type="ECO:0000256" key="2">
    <source>
        <dbReference type="ARBA" id="ARBA00022908"/>
    </source>
</evidence>
<dbReference type="Proteomes" id="UP000184159">
    <property type="component" value="Unassembled WGS sequence"/>
</dbReference>
<protein>
    <submittedName>
        <fullName evidence="8">Phage integrase family protein</fullName>
    </submittedName>
</protein>
<sequence length="407" mass="47431">MYLLKTASSTYYTRICLPKLLKDKGFPFDVKVSLFTKNRSNAVQRHIMVLSELHPFIHDFDPSQGLTLFQKLLSEKIEKIRATFQDKDVISIPAKKTSKSHQKDKSINHYLERFIEVKALEKLTALSVHQLKTRCQHFIKTMSVKVVSDMTPSTAIQYREQLLKQQRSDKTNRDYIAAISQFCSWCIAHELLIVHPFQHVKLPRKNGQSARARWTPSELKRVFRSGAFKDATEQFQFTCLLMLYHGCRPGEACQLSINDVCLKSKILRFSDQLPEQHLKNPASKREIPLHQAVLREEFISYISKRRAQGHRMLFDYRPLGDSLNWSKQFTTHFGRLLSQLGFPSGSRPTAYSFRHTFIDEMKQKNISEHITAQIVGHTYDRITYGHYGKTLDIETLREYINQISYDI</sequence>
<dbReference type="CDD" id="cd01184">
    <property type="entry name" value="INT_C_like_1"/>
    <property type="match status" value="1"/>
</dbReference>
<dbReference type="GO" id="GO:0006310">
    <property type="term" value="P:DNA recombination"/>
    <property type="evidence" value="ECO:0007669"/>
    <property type="project" value="UniProtKB-KW"/>
</dbReference>
<accession>A0A1M4XZM6</accession>
<evidence type="ECO:0000256" key="3">
    <source>
        <dbReference type="ARBA" id="ARBA00023125"/>
    </source>
</evidence>
<dbReference type="InterPro" id="IPR002104">
    <property type="entry name" value="Integrase_catalytic"/>
</dbReference>
<organism evidence="8 9">
    <name type="scientific">Vibrio gazogenes DSM 21264 = NBRC 103151</name>
    <dbReference type="NCBI Taxonomy" id="1123492"/>
    <lineage>
        <taxon>Bacteria</taxon>
        <taxon>Pseudomonadati</taxon>
        <taxon>Pseudomonadota</taxon>
        <taxon>Gammaproteobacteria</taxon>
        <taxon>Vibrionales</taxon>
        <taxon>Vibrionaceae</taxon>
        <taxon>Vibrio</taxon>
    </lineage>
</organism>
<evidence type="ECO:0000259" key="6">
    <source>
        <dbReference type="PROSITE" id="PS51898"/>
    </source>
</evidence>
<dbReference type="InterPro" id="IPR013762">
    <property type="entry name" value="Integrase-like_cat_sf"/>
</dbReference>
<name>A0A1M4XZM6_VIBGA</name>
<keyword evidence="4" id="KW-0233">DNA recombination</keyword>
<dbReference type="EMBL" id="FQUH01000004">
    <property type="protein sequence ID" value="SHE98895.1"/>
    <property type="molecule type" value="Genomic_DNA"/>
</dbReference>
<dbReference type="InterPro" id="IPR050090">
    <property type="entry name" value="Tyrosine_recombinase_XerCD"/>
</dbReference>
<evidence type="ECO:0000313" key="8">
    <source>
        <dbReference type="EMBL" id="SHE98895.1"/>
    </source>
</evidence>
<dbReference type="Gene3D" id="1.10.443.10">
    <property type="entry name" value="Intergrase catalytic core"/>
    <property type="match status" value="1"/>
</dbReference>
<evidence type="ECO:0000259" key="7">
    <source>
        <dbReference type="PROSITE" id="PS51900"/>
    </source>
</evidence>
<comment type="similarity">
    <text evidence="1">Belongs to the 'phage' integrase family.</text>
</comment>